<evidence type="ECO:0000256" key="2">
    <source>
        <dbReference type="SAM" id="SignalP"/>
    </source>
</evidence>
<evidence type="ECO:0000256" key="1">
    <source>
        <dbReference type="SAM" id="MobiDB-lite"/>
    </source>
</evidence>
<name>A0A254TFC1_9BURK</name>
<gene>
    <name evidence="3" type="ORF">AYR66_19545</name>
</gene>
<protein>
    <recommendedName>
        <fullName evidence="5">Lipoprotein</fullName>
    </recommendedName>
</protein>
<feature type="compositionally biased region" description="Polar residues" evidence="1">
    <location>
        <begin position="70"/>
        <end position="119"/>
    </location>
</feature>
<dbReference type="PROSITE" id="PS51257">
    <property type="entry name" value="PROKAR_LIPOPROTEIN"/>
    <property type="match status" value="1"/>
</dbReference>
<feature type="chain" id="PRO_5013304662" description="Lipoprotein" evidence="2">
    <location>
        <begin position="22"/>
        <end position="119"/>
    </location>
</feature>
<organism evidence="3 4">
    <name type="scientific">Noviherbaspirillum denitrificans</name>
    <dbReference type="NCBI Taxonomy" id="1968433"/>
    <lineage>
        <taxon>Bacteria</taxon>
        <taxon>Pseudomonadati</taxon>
        <taxon>Pseudomonadota</taxon>
        <taxon>Betaproteobacteria</taxon>
        <taxon>Burkholderiales</taxon>
        <taxon>Oxalobacteraceae</taxon>
        <taxon>Noviherbaspirillum</taxon>
    </lineage>
</organism>
<evidence type="ECO:0000313" key="4">
    <source>
        <dbReference type="Proteomes" id="UP000197535"/>
    </source>
</evidence>
<sequence>MRTTTTALVAGLALALLSACQKTPEPKTSAADPTPGSSPAVSPAPPGGSVALPADKMPPSDAAVPPVTASADTKGNSGDANTPTQANPSALQKQQEQGTMPHSGQVNNHSVPETTGTGK</sequence>
<comment type="caution">
    <text evidence="3">The sequence shown here is derived from an EMBL/GenBank/DDBJ whole genome shotgun (WGS) entry which is preliminary data.</text>
</comment>
<feature type="signal peptide" evidence="2">
    <location>
        <begin position="1"/>
        <end position="21"/>
    </location>
</feature>
<keyword evidence="4" id="KW-1185">Reference proteome</keyword>
<evidence type="ECO:0000313" key="3">
    <source>
        <dbReference type="EMBL" id="OWW21346.1"/>
    </source>
</evidence>
<proteinExistence type="predicted"/>
<feature type="compositionally biased region" description="Low complexity" evidence="1">
    <location>
        <begin position="35"/>
        <end position="51"/>
    </location>
</feature>
<dbReference type="OrthoDB" id="8780340at2"/>
<keyword evidence="2" id="KW-0732">Signal</keyword>
<accession>A0A254TFC1</accession>
<feature type="region of interest" description="Disordered" evidence="1">
    <location>
        <begin position="22"/>
        <end position="119"/>
    </location>
</feature>
<dbReference type="RefSeq" id="WP_088708203.1">
    <property type="nucleotide sequence ID" value="NZ_LSTO01000001.1"/>
</dbReference>
<dbReference type="AlphaFoldDB" id="A0A254TFC1"/>
<dbReference type="Proteomes" id="UP000197535">
    <property type="component" value="Unassembled WGS sequence"/>
</dbReference>
<evidence type="ECO:0008006" key="5">
    <source>
        <dbReference type="Google" id="ProtNLM"/>
    </source>
</evidence>
<reference evidence="3 4" key="1">
    <citation type="submission" date="2016-02" db="EMBL/GenBank/DDBJ databases">
        <authorList>
            <person name="Wen L."/>
            <person name="He K."/>
            <person name="Yang H."/>
        </authorList>
    </citation>
    <scope>NUCLEOTIDE SEQUENCE [LARGE SCALE GENOMIC DNA]</scope>
    <source>
        <strain evidence="3 4">TSA40</strain>
    </source>
</reference>
<dbReference type="EMBL" id="LSTO01000001">
    <property type="protein sequence ID" value="OWW21346.1"/>
    <property type="molecule type" value="Genomic_DNA"/>
</dbReference>